<dbReference type="STRING" id="201973.SAMN04488025_10798"/>
<dbReference type="NCBIfam" id="TIGR01392">
    <property type="entry name" value="homoserO_Ac_trn"/>
    <property type="match status" value="1"/>
</dbReference>
<evidence type="ECO:0000256" key="5">
    <source>
        <dbReference type="ARBA" id="ARBA00023167"/>
    </source>
</evidence>
<keyword evidence="2 7" id="KW-0963">Cytoplasm</keyword>
<dbReference type="FunFam" id="1.10.1740.110:FF:000001">
    <property type="entry name" value="Homoserine O-acetyltransferase"/>
    <property type="match status" value="1"/>
</dbReference>
<name>A0A1I2M9V9_9BACL</name>
<keyword evidence="4 7" id="KW-0808">Transferase</keyword>
<evidence type="ECO:0000259" key="9">
    <source>
        <dbReference type="Pfam" id="PF00561"/>
    </source>
</evidence>
<dbReference type="PANTHER" id="PTHR32268">
    <property type="entry name" value="HOMOSERINE O-ACETYLTRANSFERASE"/>
    <property type="match status" value="1"/>
</dbReference>
<comment type="pathway">
    <text evidence="7">Amino-acid biosynthesis; L-methionine biosynthesis via de novo pathway; O-acetyl-L-homoserine from L-homoserine: step 1/1.</text>
</comment>
<dbReference type="GO" id="GO:0009092">
    <property type="term" value="P:homoserine metabolic process"/>
    <property type="evidence" value="ECO:0007669"/>
    <property type="project" value="TreeGrafter"/>
</dbReference>
<dbReference type="InterPro" id="IPR029058">
    <property type="entry name" value="AB_hydrolase_fold"/>
</dbReference>
<comment type="subunit">
    <text evidence="1 7">Homodimer.</text>
</comment>
<feature type="active site" evidence="7 8">
    <location>
        <position position="343"/>
    </location>
</feature>
<dbReference type="GO" id="GO:0009086">
    <property type="term" value="P:methionine biosynthetic process"/>
    <property type="evidence" value="ECO:0007669"/>
    <property type="project" value="UniProtKB-UniRule"/>
</dbReference>
<evidence type="ECO:0000256" key="7">
    <source>
        <dbReference type="HAMAP-Rule" id="MF_00296"/>
    </source>
</evidence>
<keyword evidence="5 7" id="KW-0486">Methionine biosynthesis</keyword>
<sequence length="369" mass="40897">MATTVNCPQKLTVPIGPLDLECGRRLKQVEIAVETAGTLSDSRDNVILVCHALTGDAHAVGDAEHPGWWDGLIGPGGYIDTNRYFVITTNVLGGCAGSTGPSSIDPGTGRPYGTSFPVVTIRDMVRAQRRCLEKMGISKITAVIGGSMGGMQVLEWGIMYPEAVERMIPIATSVALSPMGIAYNDIGRQAILADPEWKGGNYYPGPGPRRGLAIARMMGMITYRTETLFEKRFSRRIQDDGPITRLDSMFQVESYLRYQGEKLVRRFDANSYLYLLKAMDLHDIGRGRGGVERALSRIQSDVLVIGIREDILFPIREQRKIHALLQRLGKRSRLEEIQSHYGHDAFLVEFDLVGPPIRRFLGEGRMRSS</sequence>
<feature type="binding site" evidence="7">
    <location>
        <position position="216"/>
    </location>
    <ligand>
        <name>substrate</name>
    </ligand>
</feature>
<accession>A0A1I2M9V9</accession>
<evidence type="ECO:0000256" key="4">
    <source>
        <dbReference type="ARBA" id="ARBA00022679"/>
    </source>
</evidence>
<evidence type="ECO:0000256" key="1">
    <source>
        <dbReference type="ARBA" id="ARBA00011738"/>
    </source>
</evidence>
<comment type="similarity">
    <text evidence="7">Belongs to the AB hydrolase superfamily. MetX family.</text>
</comment>
<dbReference type="UniPathway" id="UPA00051">
    <property type="reaction ID" value="UER00074"/>
</dbReference>
<dbReference type="GO" id="GO:0004414">
    <property type="term" value="F:homoserine O-acetyltransferase activity"/>
    <property type="evidence" value="ECO:0007669"/>
    <property type="project" value="UniProtKB-UniRule"/>
</dbReference>
<comment type="caution">
    <text evidence="7">Lacks conserved residue(s) required for the propagation of feature annotation.</text>
</comment>
<evidence type="ECO:0000313" key="10">
    <source>
        <dbReference type="EMBL" id="SFF88212.1"/>
    </source>
</evidence>
<feature type="domain" description="AB hydrolase-1" evidence="9">
    <location>
        <begin position="45"/>
        <end position="349"/>
    </location>
</feature>
<comment type="function">
    <text evidence="7">Transfers an acetyl group from acetyl-CoA to L-homoserine, forming acetyl-L-homoserine.</text>
</comment>
<comment type="subcellular location">
    <subcellularLocation>
        <location evidence="7">Cytoplasm</location>
    </subcellularLocation>
</comment>
<dbReference type="EC" id="2.3.1.31" evidence="7"/>
<gene>
    <name evidence="7" type="primary">metXA</name>
    <name evidence="10" type="ORF">SAMN04488025_10798</name>
</gene>
<feature type="active site" evidence="7 8">
    <location>
        <position position="310"/>
    </location>
</feature>
<keyword evidence="6 7" id="KW-0012">Acyltransferase</keyword>
<organism evidence="10 11">
    <name type="scientific">Planifilum fulgidum</name>
    <dbReference type="NCBI Taxonomy" id="201973"/>
    <lineage>
        <taxon>Bacteria</taxon>
        <taxon>Bacillati</taxon>
        <taxon>Bacillota</taxon>
        <taxon>Bacilli</taxon>
        <taxon>Bacillales</taxon>
        <taxon>Thermoactinomycetaceae</taxon>
        <taxon>Planifilum</taxon>
    </lineage>
</organism>
<protein>
    <recommendedName>
        <fullName evidence="7">Homoserine O-acetyltransferase</fullName>
        <shortName evidence="7">HAT</shortName>
        <ecNumber evidence="7">2.3.1.31</ecNumber>
    </recommendedName>
    <alternativeName>
        <fullName evidence="7">Homoserine transacetylase</fullName>
        <shortName evidence="7">HTA</shortName>
    </alternativeName>
</protein>
<dbReference type="SUPFAM" id="SSF53474">
    <property type="entry name" value="alpha/beta-Hydrolases"/>
    <property type="match status" value="1"/>
</dbReference>
<dbReference type="InterPro" id="IPR008220">
    <property type="entry name" value="HAT_MetX-like"/>
</dbReference>
<dbReference type="GO" id="GO:0005737">
    <property type="term" value="C:cytoplasm"/>
    <property type="evidence" value="ECO:0007669"/>
    <property type="project" value="UniProtKB-SubCell"/>
</dbReference>
<evidence type="ECO:0000256" key="2">
    <source>
        <dbReference type="ARBA" id="ARBA00022490"/>
    </source>
</evidence>
<feature type="binding site" evidence="7">
    <location>
        <position position="344"/>
    </location>
    <ligand>
        <name>substrate</name>
    </ligand>
</feature>
<dbReference type="Gene3D" id="1.10.1740.110">
    <property type="match status" value="1"/>
</dbReference>
<evidence type="ECO:0000313" key="11">
    <source>
        <dbReference type="Proteomes" id="UP000198661"/>
    </source>
</evidence>
<dbReference type="Proteomes" id="UP000198661">
    <property type="component" value="Unassembled WGS sequence"/>
</dbReference>
<reference evidence="10 11" key="1">
    <citation type="submission" date="2016-10" db="EMBL/GenBank/DDBJ databases">
        <authorList>
            <person name="de Groot N.N."/>
        </authorList>
    </citation>
    <scope>NUCLEOTIDE SEQUENCE [LARGE SCALE GENOMIC DNA]</scope>
    <source>
        <strain evidence="10 11">DSM 44945</strain>
    </source>
</reference>
<evidence type="ECO:0000256" key="8">
    <source>
        <dbReference type="PIRSR" id="PIRSR000443-1"/>
    </source>
</evidence>
<dbReference type="InterPro" id="IPR000073">
    <property type="entry name" value="AB_hydrolase_1"/>
</dbReference>
<comment type="catalytic activity">
    <reaction evidence="7">
        <text>L-homoserine + acetyl-CoA = O-acetyl-L-homoserine + CoA</text>
        <dbReference type="Rhea" id="RHEA:13701"/>
        <dbReference type="ChEBI" id="CHEBI:57287"/>
        <dbReference type="ChEBI" id="CHEBI:57288"/>
        <dbReference type="ChEBI" id="CHEBI:57476"/>
        <dbReference type="ChEBI" id="CHEBI:57716"/>
        <dbReference type="EC" id="2.3.1.31"/>
    </reaction>
</comment>
<dbReference type="PANTHER" id="PTHR32268:SF11">
    <property type="entry name" value="HOMOSERINE O-ACETYLTRANSFERASE"/>
    <property type="match status" value="1"/>
</dbReference>
<dbReference type="HAMAP" id="MF_00296">
    <property type="entry name" value="MetX_acyltransf"/>
    <property type="match status" value="1"/>
</dbReference>
<dbReference type="EMBL" id="FOOK01000007">
    <property type="protein sequence ID" value="SFF88212.1"/>
    <property type="molecule type" value="Genomic_DNA"/>
</dbReference>
<keyword evidence="3 7" id="KW-0028">Amino-acid biosynthesis</keyword>
<feature type="active site" description="Nucleophile" evidence="7 8">
    <location>
        <position position="147"/>
    </location>
</feature>
<evidence type="ECO:0000256" key="6">
    <source>
        <dbReference type="ARBA" id="ARBA00023315"/>
    </source>
</evidence>
<dbReference type="Pfam" id="PF00561">
    <property type="entry name" value="Abhydrolase_1"/>
    <property type="match status" value="1"/>
</dbReference>
<proteinExistence type="inferred from homology"/>
<dbReference type="PIRSF" id="PIRSF000443">
    <property type="entry name" value="Homoser_Ac_trans"/>
    <property type="match status" value="1"/>
</dbReference>
<dbReference type="NCBIfam" id="NF001209">
    <property type="entry name" value="PRK00175.1"/>
    <property type="match status" value="1"/>
</dbReference>
<dbReference type="Gene3D" id="3.40.50.1820">
    <property type="entry name" value="alpha/beta hydrolase"/>
    <property type="match status" value="1"/>
</dbReference>
<dbReference type="AlphaFoldDB" id="A0A1I2M9V9"/>
<keyword evidence="11" id="KW-1185">Reference proteome</keyword>
<evidence type="ECO:0000256" key="3">
    <source>
        <dbReference type="ARBA" id="ARBA00022605"/>
    </source>
</evidence>